<name>A0ABP1FLZ2_9CHLO</name>
<keyword evidence="1" id="KW-0521">NADP</keyword>
<dbReference type="SUPFAM" id="SSF51735">
    <property type="entry name" value="NAD(P)-binding Rossmann-fold domains"/>
    <property type="match status" value="1"/>
</dbReference>
<dbReference type="InterPro" id="IPR020843">
    <property type="entry name" value="ER"/>
</dbReference>
<protein>
    <submittedName>
        <fullName evidence="4">G1883 protein</fullName>
    </submittedName>
</protein>
<dbReference type="InterPro" id="IPR013149">
    <property type="entry name" value="ADH-like_C"/>
</dbReference>
<reference evidence="4 5" key="1">
    <citation type="submission" date="2024-06" db="EMBL/GenBank/DDBJ databases">
        <authorList>
            <person name="Kraege A."/>
            <person name="Thomma B."/>
        </authorList>
    </citation>
    <scope>NUCLEOTIDE SEQUENCE [LARGE SCALE GENOMIC DNA]</scope>
</reference>
<evidence type="ECO:0000259" key="3">
    <source>
        <dbReference type="SMART" id="SM00829"/>
    </source>
</evidence>
<dbReference type="InterPro" id="IPR011032">
    <property type="entry name" value="GroES-like_sf"/>
</dbReference>
<evidence type="ECO:0000256" key="1">
    <source>
        <dbReference type="ARBA" id="ARBA00022857"/>
    </source>
</evidence>
<dbReference type="Gene3D" id="3.40.50.720">
    <property type="entry name" value="NAD(P)-binding Rossmann-like Domain"/>
    <property type="match status" value="1"/>
</dbReference>
<dbReference type="PANTHER" id="PTHR48106:SF2">
    <property type="entry name" value="ZN2+-BINDING DEHYDROGENASE"/>
    <property type="match status" value="1"/>
</dbReference>
<dbReference type="Gene3D" id="3.90.180.10">
    <property type="entry name" value="Medium-chain alcohol dehydrogenases, catalytic domain"/>
    <property type="match status" value="1"/>
</dbReference>
<keyword evidence="2" id="KW-0560">Oxidoreductase</keyword>
<dbReference type="Pfam" id="PF00107">
    <property type="entry name" value="ADH_zinc_N"/>
    <property type="match status" value="1"/>
</dbReference>
<dbReference type="PANTHER" id="PTHR48106">
    <property type="entry name" value="QUINONE OXIDOREDUCTASE PIG3-RELATED"/>
    <property type="match status" value="1"/>
</dbReference>
<gene>
    <name evidence="4" type="primary">g1883</name>
    <name evidence="4" type="ORF">VP750_LOCUS1610</name>
</gene>
<sequence>MADHRYKAIVVDEKNVKAPEVPVRIIEKDMPRPGSGEALVRIFLRPVNPSDVMSKQGVYPGFKPTSYPATPGLEGVGKVVELGPSCSGRIKVGTRVVAVPWRAQGGEGTWQQYTLVDEASLIPVPDSVTDESASQFLVNPVTAYGFLETLKVPKGEYLLQGAAGSTLGRQLIAMAKERGVKTINVVRRKEQAQELLDIGADEVIATSDENLVVRVKEITNRKLAYAAVDPIGGEFTKDVAAAVRPGGTIYVYGALGGTTVTVGLGDLLFRGVNVTGFWLTTWLDQLGPKSADVLKSCMDLLAKGIVVPTAGKKFPLEQANEAIAESQREARGPKVFLEG</sequence>
<evidence type="ECO:0000256" key="2">
    <source>
        <dbReference type="ARBA" id="ARBA00023002"/>
    </source>
</evidence>
<accession>A0ABP1FLZ2</accession>
<dbReference type="SMART" id="SM00829">
    <property type="entry name" value="PKS_ER"/>
    <property type="match status" value="1"/>
</dbReference>
<dbReference type="CDD" id="cd05282">
    <property type="entry name" value="ETR_like"/>
    <property type="match status" value="1"/>
</dbReference>
<keyword evidence="5" id="KW-1185">Reference proteome</keyword>
<feature type="domain" description="Enoyl reductase (ER)" evidence="3">
    <location>
        <begin position="20"/>
        <end position="337"/>
    </location>
</feature>
<dbReference type="Proteomes" id="UP001497392">
    <property type="component" value="Unassembled WGS sequence"/>
</dbReference>
<dbReference type="InterPro" id="IPR013154">
    <property type="entry name" value="ADH-like_N"/>
</dbReference>
<comment type="caution">
    <text evidence="4">The sequence shown here is derived from an EMBL/GenBank/DDBJ whole genome shotgun (WGS) entry which is preliminary data.</text>
</comment>
<dbReference type="SUPFAM" id="SSF50129">
    <property type="entry name" value="GroES-like"/>
    <property type="match status" value="1"/>
</dbReference>
<dbReference type="Pfam" id="PF08240">
    <property type="entry name" value="ADH_N"/>
    <property type="match status" value="1"/>
</dbReference>
<dbReference type="InterPro" id="IPR036291">
    <property type="entry name" value="NAD(P)-bd_dom_sf"/>
</dbReference>
<proteinExistence type="predicted"/>
<evidence type="ECO:0000313" key="5">
    <source>
        <dbReference type="Proteomes" id="UP001497392"/>
    </source>
</evidence>
<dbReference type="EMBL" id="CAXHTA020000002">
    <property type="protein sequence ID" value="CAL5219951.1"/>
    <property type="molecule type" value="Genomic_DNA"/>
</dbReference>
<evidence type="ECO:0000313" key="4">
    <source>
        <dbReference type="EMBL" id="CAL5219951.1"/>
    </source>
</evidence>
<organism evidence="4 5">
    <name type="scientific">Coccomyxa viridis</name>
    <dbReference type="NCBI Taxonomy" id="1274662"/>
    <lineage>
        <taxon>Eukaryota</taxon>
        <taxon>Viridiplantae</taxon>
        <taxon>Chlorophyta</taxon>
        <taxon>core chlorophytes</taxon>
        <taxon>Trebouxiophyceae</taxon>
        <taxon>Trebouxiophyceae incertae sedis</taxon>
        <taxon>Coccomyxaceae</taxon>
        <taxon>Coccomyxa</taxon>
    </lineage>
</organism>